<keyword evidence="3" id="KW-1185">Reference proteome</keyword>
<organism evidence="2 3">
    <name type="scientific">Sandaracinus amylolyticus</name>
    <dbReference type="NCBI Taxonomy" id="927083"/>
    <lineage>
        <taxon>Bacteria</taxon>
        <taxon>Pseudomonadati</taxon>
        <taxon>Myxococcota</taxon>
        <taxon>Polyangia</taxon>
        <taxon>Polyangiales</taxon>
        <taxon>Sandaracinaceae</taxon>
        <taxon>Sandaracinus</taxon>
    </lineage>
</organism>
<gene>
    <name evidence="2" type="ORF">DB32_005966</name>
</gene>
<keyword evidence="1" id="KW-0812">Transmembrane</keyword>
<keyword evidence="1" id="KW-0472">Membrane</keyword>
<name>A0A0F6W6P8_9BACT</name>
<evidence type="ECO:0000313" key="3">
    <source>
        <dbReference type="Proteomes" id="UP000034883"/>
    </source>
</evidence>
<accession>A0A0F6W6P8</accession>
<dbReference type="EMBL" id="CP011125">
    <property type="protein sequence ID" value="AKF08817.1"/>
    <property type="molecule type" value="Genomic_DNA"/>
</dbReference>
<dbReference type="KEGG" id="samy:DB32_005966"/>
<dbReference type="Proteomes" id="UP000034883">
    <property type="component" value="Chromosome"/>
</dbReference>
<dbReference type="STRING" id="927083.DB32_005966"/>
<sequence length="491" mass="53381">MSTSARRRAREDGRAVTLRMSSMIVIACASLGAIVLGAGLGVMLEPWAPAWDVPAAEPEPEQEPEFDVRADLDDEAWDAPRDLPNALVAAELEAERYVAVGNAPGRRAAAADGVAPVPEAPREEGLLGTITDARLGGEDRDAFYLAVDANRRAESGTAGARFSSLRTTAGVDHRASYGVAQLTIRDHLFHLSRLTDAQLAEIGIGRLEIGLMQRRGEALGAWYEIVVERRAASDTASRAGLDAAQVRDAQTLAASGDRRALIARHGRRFAGSTGLPAEALAELADTLVLRRREVRDAFLRRYERDHGIGFDRASREGARMTTTARAIARERPDVQRVLERFGGGDAGAVSLAHYLGVGDVAENYYGWYARAAAESVGRVRYARVLEIADPISSRLRELSNFEHALAAVIGVRDLAGIERARMLARIGRCFHGAPGRARDAFFFDGDPRRPRATSAAELEAGIQEYRLGRQWSDERVQRAFDELAAERGLLP</sequence>
<evidence type="ECO:0000313" key="2">
    <source>
        <dbReference type="EMBL" id="AKF08817.1"/>
    </source>
</evidence>
<proteinExistence type="predicted"/>
<feature type="transmembrane region" description="Helical" evidence="1">
    <location>
        <begin position="21"/>
        <end position="44"/>
    </location>
</feature>
<dbReference type="AlphaFoldDB" id="A0A0F6W6P8"/>
<protein>
    <submittedName>
        <fullName evidence="2">Uncharacterized protein</fullName>
    </submittedName>
</protein>
<evidence type="ECO:0000256" key="1">
    <source>
        <dbReference type="SAM" id="Phobius"/>
    </source>
</evidence>
<reference evidence="2 3" key="1">
    <citation type="submission" date="2015-03" db="EMBL/GenBank/DDBJ databases">
        <title>Genome assembly of Sandaracinus amylolyticus DSM 53668.</title>
        <authorList>
            <person name="Sharma G."/>
            <person name="Subramanian S."/>
        </authorList>
    </citation>
    <scope>NUCLEOTIDE SEQUENCE [LARGE SCALE GENOMIC DNA]</scope>
    <source>
        <strain evidence="2 3">DSM 53668</strain>
    </source>
</reference>
<keyword evidence="1" id="KW-1133">Transmembrane helix</keyword>